<feature type="DNA-binding region" description="H-T-H motif" evidence="4">
    <location>
        <begin position="29"/>
        <end position="48"/>
    </location>
</feature>
<dbReference type="Gene3D" id="1.10.10.60">
    <property type="entry name" value="Homeodomain-like"/>
    <property type="match status" value="1"/>
</dbReference>
<dbReference type="InterPro" id="IPR050109">
    <property type="entry name" value="HTH-type_TetR-like_transc_reg"/>
</dbReference>
<dbReference type="PROSITE" id="PS50977">
    <property type="entry name" value="HTH_TETR_2"/>
    <property type="match status" value="1"/>
</dbReference>
<dbReference type="InterPro" id="IPR025996">
    <property type="entry name" value="MT1864/Rv1816-like_C"/>
</dbReference>
<dbReference type="AlphaFoldDB" id="A0A7W7U142"/>
<evidence type="ECO:0000313" key="7">
    <source>
        <dbReference type="Proteomes" id="UP000582643"/>
    </source>
</evidence>
<dbReference type="GO" id="GO:0000976">
    <property type="term" value="F:transcription cis-regulatory region binding"/>
    <property type="evidence" value="ECO:0007669"/>
    <property type="project" value="TreeGrafter"/>
</dbReference>
<dbReference type="RefSeq" id="WP_181924711.1">
    <property type="nucleotide sequence ID" value="NZ_JACHJY010000003.1"/>
</dbReference>
<dbReference type="SUPFAM" id="SSF46689">
    <property type="entry name" value="Homeodomain-like"/>
    <property type="match status" value="1"/>
</dbReference>
<keyword evidence="7" id="KW-1185">Reference proteome</keyword>
<keyword evidence="1" id="KW-0805">Transcription regulation</keyword>
<feature type="domain" description="HTH tetR-type" evidence="5">
    <location>
        <begin position="6"/>
        <end position="66"/>
    </location>
</feature>
<comment type="caution">
    <text evidence="6">The sequence shown here is derived from an EMBL/GenBank/DDBJ whole genome shotgun (WGS) entry which is preliminary data.</text>
</comment>
<dbReference type="EMBL" id="JACHJY010000003">
    <property type="protein sequence ID" value="MBB4981705.1"/>
    <property type="molecule type" value="Genomic_DNA"/>
</dbReference>
<evidence type="ECO:0000313" key="6">
    <source>
        <dbReference type="EMBL" id="MBB4981705.1"/>
    </source>
</evidence>
<evidence type="ECO:0000256" key="4">
    <source>
        <dbReference type="PROSITE-ProRule" id="PRU00335"/>
    </source>
</evidence>
<evidence type="ECO:0000256" key="1">
    <source>
        <dbReference type="ARBA" id="ARBA00023015"/>
    </source>
</evidence>
<name>A0A7W7U142_9ACTN</name>
<evidence type="ECO:0000259" key="5">
    <source>
        <dbReference type="PROSITE" id="PS50977"/>
    </source>
</evidence>
<keyword evidence="3" id="KW-0804">Transcription</keyword>
<dbReference type="SUPFAM" id="SSF48498">
    <property type="entry name" value="Tetracyclin repressor-like, C-terminal domain"/>
    <property type="match status" value="1"/>
</dbReference>
<dbReference type="InterPro" id="IPR036271">
    <property type="entry name" value="Tet_transcr_reg_TetR-rel_C_sf"/>
</dbReference>
<dbReference type="Pfam" id="PF13305">
    <property type="entry name" value="TetR_C_33"/>
    <property type="match status" value="1"/>
</dbReference>
<keyword evidence="2 4" id="KW-0238">DNA-binding</keyword>
<dbReference type="Pfam" id="PF00440">
    <property type="entry name" value="TetR_N"/>
    <property type="match status" value="1"/>
</dbReference>
<reference evidence="6 7" key="1">
    <citation type="submission" date="2020-08" db="EMBL/GenBank/DDBJ databases">
        <title>Genomic Encyclopedia of Type Strains, Phase III (KMG-III): the genomes of soil and plant-associated and newly described type strains.</title>
        <authorList>
            <person name="Whitman W."/>
        </authorList>
    </citation>
    <scope>NUCLEOTIDE SEQUENCE [LARGE SCALE GENOMIC DNA]</scope>
    <source>
        <strain evidence="6 7">SFB5A</strain>
    </source>
</reference>
<sequence length="187" mass="19745">MVVKRSLTPAAVVDVALGIVDEHGPDGLTLAAVAHACGVATPSLYKHVASLGELKTLVGARVLEDMTDRIATTVLGTSGDEAVTGLMRAYRAYGATHPKRYAALPMDPLHDPIQEAAGAKLVGVMYATLRGYGLEGSAAVHATRRLRVLVHGFASIESEGGFGLPEDLDDTYDQLIQMYLATLRSES</sequence>
<accession>A0A7W7U142</accession>
<dbReference type="GO" id="GO:0003700">
    <property type="term" value="F:DNA-binding transcription factor activity"/>
    <property type="evidence" value="ECO:0007669"/>
    <property type="project" value="TreeGrafter"/>
</dbReference>
<dbReference type="Proteomes" id="UP000582643">
    <property type="component" value="Unassembled WGS sequence"/>
</dbReference>
<protein>
    <submittedName>
        <fullName evidence="6">AcrR family transcriptional regulator</fullName>
    </submittedName>
</protein>
<dbReference type="PANTHER" id="PTHR30055">
    <property type="entry name" value="HTH-TYPE TRANSCRIPTIONAL REGULATOR RUTR"/>
    <property type="match status" value="1"/>
</dbReference>
<gene>
    <name evidence="6" type="ORF">GGE06_002615</name>
</gene>
<organism evidence="6 7">
    <name type="scientific">Streptomyces nymphaeiformis</name>
    <dbReference type="NCBI Taxonomy" id="2663842"/>
    <lineage>
        <taxon>Bacteria</taxon>
        <taxon>Bacillati</taxon>
        <taxon>Actinomycetota</taxon>
        <taxon>Actinomycetes</taxon>
        <taxon>Kitasatosporales</taxon>
        <taxon>Streptomycetaceae</taxon>
        <taxon>Streptomyces</taxon>
    </lineage>
</organism>
<dbReference type="InterPro" id="IPR009057">
    <property type="entry name" value="Homeodomain-like_sf"/>
</dbReference>
<dbReference type="InterPro" id="IPR001647">
    <property type="entry name" value="HTH_TetR"/>
</dbReference>
<dbReference type="PANTHER" id="PTHR30055:SF151">
    <property type="entry name" value="TRANSCRIPTIONAL REGULATORY PROTEIN"/>
    <property type="match status" value="1"/>
</dbReference>
<evidence type="ECO:0000256" key="3">
    <source>
        <dbReference type="ARBA" id="ARBA00023163"/>
    </source>
</evidence>
<dbReference type="Gene3D" id="1.10.357.10">
    <property type="entry name" value="Tetracycline Repressor, domain 2"/>
    <property type="match status" value="1"/>
</dbReference>
<evidence type="ECO:0000256" key="2">
    <source>
        <dbReference type="ARBA" id="ARBA00023125"/>
    </source>
</evidence>
<proteinExistence type="predicted"/>